<evidence type="ECO:0000313" key="4">
    <source>
        <dbReference type="Proteomes" id="UP000095787"/>
    </source>
</evidence>
<dbReference type="InterPro" id="IPR000182">
    <property type="entry name" value="GNAT_dom"/>
</dbReference>
<dbReference type="Pfam" id="PF13673">
    <property type="entry name" value="Acetyltransf_10"/>
    <property type="match status" value="1"/>
</dbReference>
<dbReference type="PROSITE" id="PS51186">
    <property type="entry name" value="GNAT"/>
    <property type="match status" value="1"/>
</dbReference>
<dbReference type="AlphaFoldDB" id="A0A174DMS9"/>
<protein>
    <submittedName>
        <fullName evidence="3">GNAT family N-acetyltransferase</fullName>
    </submittedName>
    <submittedName>
        <fullName evidence="2">Putative acyltransferase</fullName>
    </submittedName>
</protein>
<dbReference type="Proteomes" id="UP000095787">
    <property type="component" value="Unassembled WGS sequence"/>
</dbReference>
<dbReference type="Gene3D" id="3.40.630.30">
    <property type="match status" value="1"/>
</dbReference>
<evidence type="ECO:0000259" key="1">
    <source>
        <dbReference type="PROSITE" id="PS51186"/>
    </source>
</evidence>
<accession>A0A174DMS9</accession>
<dbReference type="RefSeq" id="WP_004845804.1">
    <property type="nucleotide sequence ID" value="NZ_CATXVX010000011.1"/>
</dbReference>
<reference evidence="2 4" key="1">
    <citation type="submission" date="2015-09" db="EMBL/GenBank/DDBJ databases">
        <authorList>
            <consortium name="Pathogen Informatics"/>
        </authorList>
    </citation>
    <scope>NUCLEOTIDE SEQUENCE [LARGE SCALE GENOMIC DNA]</scope>
    <source>
        <strain evidence="2 4">2789STDY5834841</strain>
    </source>
</reference>
<reference evidence="3 5" key="2">
    <citation type="journal article" date="2019" name="Science, e1252229">
        <title>Invertible promoters mediate bacterial phase variation, antibiotic resistance, and host adaptation in the gut.</title>
        <authorList>
            <person name="Jiang X."/>
            <person name="Hall A.B."/>
            <person name="Arthur T.D."/>
            <person name="Plichta D.R."/>
            <person name="Covington C.T."/>
            <person name="Poyet M."/>
            <person name="Crothers J."/>
            <person name="Moses P.L."/>
            <person name="Tolonen A.C."/>
            <person name="Vlamakis H."/>
            <person name="Alm E.J."/>
            <person name="Xavier R.J."/>
        </authorList>
    </citation>
    <scope>NUCLEOTIDE SEQUENCE [LARGE SCALE GENOMIC DNA]</scope>
    <source>
        <strain evidence="5">aa_0143</strain>
        <strain evidence="3">Aa_0143</strain>
    </source>
</reference>
<organism evidence="2 4">
    <name type="scientific">[Ruminococcus] torques</name>
    <dbReference type="NCBI Taxonomy" id="33039"/>
    <lineage>
        <taxon>Bacteria</taxon>
        <taxon>Bacillati</taxon>
        <taxon>Bacillota</taxon>
        <taxon>Clostridia</taxon>
        <taxon>Lachnospirales</taxon>
        <taxon>Lachnospiraceae</taxon>
        <taxon>Mediterraneibacter</taxon>
    </lineage>
</organism>
<feature type="domain" description="N-acetyltransferase" evidence="1">
    <location>
        <begin position="6"/>
        <end position="147"/>
    </location>
</feature>
<keyword evidence="2" id="KW-0808">Transferase</keyword>
<dbReference type="EMBL" id="CYZO01000027">
    <property type="protein sequence ID" value="CUO25508.1"/>
    <property type="molecule type" value="Genomic_DNA"/>
</dbReference>
<evidence type="ECO:0000313" key="2">
    <source>
        <dbReference type="EMBL" id="CUO25508.1"/>
    </source>
</evidence>
<dbReference type="InterPro" id="IPR016181">
    <property type="entry name" value="Acyl_CoA_acyltransferase"/>
</dbReference>
<dbReference type="GO" id="GO:0016747">
    <property type="term" value="F:acyltransferase activity, transferring groups other than amino-acyl groups"/>
    <property type="evidence" value="ECO:0007669"/>
    <property type="project" value="InterPro"/>
</dbReference>
<keyword evidence="2" id="KW-0012">Acyltransferase</keyword>
<dbReference type="GeneID" id="97328931"/>
<evidence type="ECO:0000313" key="5">
    <source>
        <dbReference type="Proteomes" id="UP000292665"/>
    </source>
</evidence>
<proteinExistence type="predicted"/>
<dbReference type="Proteomes" id="UP000292665">
    <property type="component" value="Unassembled WGS sequence"/>
</dbReference>
<gene>
    <name evidence="3" type="ORF">EAI93_00010</name>
    <name evidence="2" type="ORF">ERS852456_02033</name>
</gene>
<sequence length="147" mass="17184">MEFFAKTFDELTTKELYEILKSRSQIFTIEQNIHCQDMDDIDYNSLHCYIMDDNKVVAYLRAFSQDDNKYIVRVGRVLTLVHGNGLGKELMQKSIVAIKEKLKCKKICIDAQKHAVGFYKKFGFRVSSDDFLEEGIVHQKMELCTHF</sequence>
<dbReference type="SUPFAM" id="SSF55729">
    <property type="entry name" value="Acyl-CoA N-acyltransferases (Nat)"/>
    <property type="match status" value="1"/>
</dbReference>
<evidence type="ECO:0000313" key="3">
    <source>
        <dbReference type="EMBL" id="RYS82134.1"/>
    </source>
</evidence>
<name>A0A174DMS9_9FIRM</name>
<dbReference type="EMBL" id="RCYR01000001">
    <property type="protein sequence ID" value="RYS82134.1"/>
    <property type="molecule type" value="Genomic_DNA"/>
</dbReference>
<dbReference type="CDD" id="cd04301">
    <property type="entry name" value="NAT_SF"/>
    <property type="match status" value="1"/>
</dbReference>